<comment type="similarity">
    <text evidence="3">Belongs to the acetyltransferase family. RimJ subfamily.</text>
</comment>
<dbReference type="AlphaFoldDB" id="A0A142NNI4"/>
<feature type="domain" description="N-acetyltransferase" evidence="4">
    <location>
        <begin position="14"/>
        <end position="172"/>
    </location>
</feature>
<dbReference type="Proteomes" id="UP000075950">
    <property type="component" value="Chromosome"/>
</dbReference>
<evidence type="ECO:0000259" key="4">
    <source>
        <dbReference type="PROSITE" id="PS51186"/>
    </source>
</evidence>
<sequence length="192" mass="20822">MSAILRPWHSDEAEALAEVFERADDALLSNIPDDRTSTGARAWIETITDAEAAGELCARAIVDDGDGVDDGEGSERRILGNVMASGIERRHSSAWISYWSVAEARGQGLVSAALRSLVDLLHDDLGIYRLELGYRVNNPASAAVARNAGFIVEGREREKLLDDGTRYDTEICARLSGDPRHPGARLPMAAPH</sequence>
<dbReference type="InterPro" id="IPR051531">
    <property type="entry name" value="N-acetyltransferase"/>
</dbReference>
<dbReference type="PANTHER" id="PTHR43792:SF8">
    <property type="entry name" value="[RIBOSOMAL PROTEIN US5]-ALANINE N-ACETYLTRANSFERASE"/>
    <property type="match status" value="1"/>
</dbReference>
<dbReference type="InterPro" id="IPR000182">
    <property type="entry name" value="GNAT_dom"/>
</dbReference>
<dbReference type="Gene3D" id="3.40.630.30">
    <property type="match status" value="1"/>
</dbReference>
<evidence type="ECO:0000313" key="6">
    <source>
        <dbReference type="Proteomes" id="UP000075950"/>
    </source>
</evidence>
<gene>
    <name evidence="5" type="ORF">A2T55_11630</name>
</gene>
<dbReference type="GO" id="GO:0016747">
    <property type="term" value="F:acyltransferase activity, transferring groups other than amino-acyl groups"/>
    <property type="evidence" value="ECO:0007669"/>
    <property type="project" value="InterPro"/>
</dbReference>
<dbReference type="KEGG" id="bly:A2T55_11630"/>
<dbReference type="InterPro" id="IPR016181">
    <property type="entry name" value="Acyl_CoA_acyltransferase"/>
</dbReference>
<dbReference type="PROSITE" id="PS51186">
    <property type="entry name" value="GNAT"/>
    <property type="match status" value="1"/>
</dbReference>
<keyword evidence="2" id="KW-0012">Acyltransferase</keyword>
<dbReference type="PANTHER" id="PTHR43792">
    <property type="entry name" value="GNAT FAMILY, PUTATIVE (AFU_ORTHOLOGUE AFUA_3G00765)-RELATED-RELATED"/>
    <property type="match status" value="1"/>
</dbReference>
<evidence type="ECO:0000256" key="2">
    <source>
        <dbReference type="ARBA" id="ARBA00023315"/>
    </source>
</evidence>
<evidence type="ECO:0000313" key="5">
    <source>
        <dbReference type="EMBL" id="AMT94348.1"/>
    </source>
</evidence>
<reference evidence="6" key="1">
    <citation type="submission" date="2016-03" db="EMBL/GenBank/DDBJ databases">
        <authorList>
            <person name="Ploux O."/>
        </authorList>
    </citation>
    <scope>NUCLEOTIDE SEQUENCE [LARGE SCALE GENOMIC DNA]</scope>
    <source>
        <strain evidence="6">BS258</strain>
    </source>
</reference>
<organism evidence="5 6">
    <name type="scientific">Brevibacterium linens</name>
    <dbReference type="NCBI Taxonomy" id="1703"/>
    <lineage>
        <taxon>Bacteria</taxon>
        <taxon>Bacillati</taxon>
        <taxon>Actinomycetota</taxon>
        <taxon>Actinomycetes</taxon>
        <taxon>Micrococcales</taxon>
        <taxon>Brevibacteriaceae</taxon>
        <taxon>Brevibacterium</taxon>
    </lineage>
</organism>
<evidence type="ECO:0000256" key="1">
    <source>
        <dbReference type="ARBA" id="ARBA00022679"/>
    </source>
</evidence>
<keyword evidence="1" id="KW-0808">Transferase</keyword>
<protein>
    <submittedName>
        <fullName evidence="5">Acetyltransferase</fullName>
    </submittedName>
</protein>
<evidence type="ECO:0000256" key="3">
    <source>
        <dbReference type="ARBA" id="ARBA00038502"/>
    </source>
</evidence>
<name>A0A142NNI4_BRELN</name>
<dbReference type="SUPFAM" id="SSF55729">
    <property type="entry name" value="Acyl-CoA N-acyltransferases (Nat)"/>
    <property type="match status" value="1"/>
</dbReference>
<dbReference type="Pfam" id="PF13302">
    <property type="entry name" value="Acetyltransf_3"/>
    <property type="match status" value="1"/>
</dbReference>
<accession>A0A142NNI4</accession>
<proteinExistence type="inferred from homology"/>
<dbReference type="RefSeq" id="WP_062861950.1">
    <property type="nucleotide sequence ID" value="NZ_CP014869.1"/>
</dbReference>
<dbReference type="EMBL" id="CP014869">
    <property type="protein sequence ID" value="AMT94348.1"/>
    <property type="molecule type" value="Genomic_DNA"/>
</dbReference>